<dbReference type="InterPro" id="IPR057739">
    <property type="entry name" value="Glyco_hydro_29_N"/>
</dbReference>
<dbReference type="Gene3D" id="3.20.20.80">
    <property type="entry name" value="Glycosidases"/>
    <property type="match status" value="1"/>
</dbReference>
<sequence length="140" mass="15567">MTDNADLDPAELEAAGALGGSEDPGYQWPTDPLVVKNLKHWQDLTFGVIVHWGIYSAIGQGGSWSLHRDDLGWFTDKAPQFPGDPNDDAGYQDWYYDQAKTFRGEDFDASEWAQACADAGMTYCVFTTKHHDGFCMYDSG</sequence>
<name>D7NGL9_9BACT</name>
<gene>
    <name evidence="7" type="ORF">HMPREF0665_02742</name>
</gene>
<feature type="domain" description="Glycoside hydrolase family 29 N-terminal" evidence="6">
    <location>
        <begin position="24"/>
        <end position="139"/>
    </location>
</feature>
<dbReference type="eggNOG" id="COG3669">
    <property type="taxonomic scope" value="Bacteria"/>
</dbReference>
<dbReference type="PANTHER" id="PTHR10030">
    <property type="entry name" value="ALPHA-L-FUCOSIDASE"/>
    <property type="match status" value="1"/>
</dbReference>
<accession>D7NGL9</accession>
<dbReference type="EC" id="3.2.1.51" evidence="2"/>
<evidence type="ECO:0000313" key="8">
    <source>
        <dbReference type="Proteomes" id="UP000003805"/>
    </source>
</evidence>
<evidence type="ECO:0000256" key="1">
    <source>
        <dbReference type="ARBA" id="ARBA00007951"/>
    </source>
</evidence>
<dbReference type="InterPro" id="IPR017853">
    <property type="entry name" value="GH"/>
</dbReference>
<dbReference type="PANTHER" id="PTHR10030:SF37">
    <property type="entry name" value="ALPHA-L-FUCOSIDASE-RELATED"/>
    <property type="match status" value="1"/>
</dbReference>
<proteinExistence type="inferred from homology"/>
<dbReference type="GO" id="GO:0004560">
    <property type="term" value="F:alpha-L-fucosidase activity"/>
    <property type="evidence" value="ECO:0007669"/>
    <property type="project" value="InterPro"/>
</dbReference>
<evidence type="ECO:0000256" key="4">
    <source>
        <dbReference type="ARBA" id="ARBA00022801"/>
    </source>
</evidence>
<dbReference type="HOGENOM" id="CLU_1849342_0_0_10"/>
<feature type="non-terminal residue" evidence="7">
    <location>
        <position position="140"/>
    </location>
</feature>
<keyword evidence="3" id="KW-0732">Signal</keyword>
<dbReference type="Pfam" id="PF01120">
    <property type="entry name" value="Alpha_L_fucos"/>
    <property type="match status" value="1"/>
</dbReference>
<dbReference type="Proteomes" id="UP000003805">
    <property type="component" value="Unassembled WGS sequence"/>
</dbReference>
<organism evidence="7 8">
    <name type="scientific">Segatella oris C735</name>
    <dbReference type="NCBI Taxonomy" id="563008"/>
    <lineage>
        <taxon>Bacteria</taxon>
        <taxon>Pseudomonadati</taxon>
        <taxon>Bacteroidota</taxon>
        <taxon>Bacteroidia</taxon>
        <taxon>Bacteroidales</taxon>
        <taxon>Prevotellaceae</taxon>
        <taxon>Segatella</taxon>
    </lineage>
</organism>
<dbReference type="AlphaFoldDB" id="D7NGL9"/>
<evidence type="ECO:0000259" key="6">
    <source>
        <dbReference type="Pfam" id="PF01120"/>
    </source>
</evidence>
<dbReference type="SMART" id="SM00812">
    <property type="entry name" value="Alpha_L_fucos"/>
    <property type="match status" value="1"/>
</dbReference>
<keyword evidence="4" id="KW-0378">Hydrolase</keyword>
<dbReference type="GO" id="GO:0006004">
    <property type="term" value="P:fucose metabolic process"/>
    <property type="evidence" value="ECO:0007669"/>
    <property type="project" value="TreeGrafter"/>
</dbReference>
<dbReference type="SUPFAM" id="SSF51445">
    <property type="entry name" value="(Trans)glycosidases"/>
    <property type="match status" value="1"/>
</dbReference>
<reference evidence="7 8" key="1">
    <citation type="submission" date="2010-02" db="EMBL/GenBank/DDBJ databases">
        <title>The Genome Sequence of Prevotella oris strain C735.</title>
        <authorList>
            <consortium name="The Broad Institute Genome Sequencing Platform"/>
            <person name="Ward D."/>
            <person name="Feldgarden M."/>
            <person name="Earl A."/>
            <person name="Young S.K."/>
            <person name="Zeng Q."/>
            <person name="Koehrsen M."/>
            <person name="Alvarado L."/>
            <person name="Berlin A."/>
            <person name="Bochicchio J."/>
            <person name="Borenstein D."/>
            <person name="Chapman S.B."/>
            <person name="Chen Z."/>
            <person name="Engels R."/>
            <person name="Freedman E."/>
            <person name="Gellesch M."/>
            <person name="Goldberg J."/>
            <person name="Griggs A."/>
            <person name="Gujja S."/>
            <person name="Heilman E."/>
            <person name="Heiman D."/>
            <person name="Hepburn T."/>
            <person name="Howarth C."/>
            <person name="Jen D."/>
            <person name="Larson L."/>
            <person name="Mehta T."/>
            <person name="Park D."/>
            <person name="Pearson M."/>
            <person name="Roberts A."/>
            <person name="Saif S."/>
            <person name="Shea T."/>
            <person name="Shenoy N."/>
            <person name="Sisk P."/>
            <person name="Stolte C."/>
            <person name="Sykes S."/>
            <person name="Thomson T."/>
            <person name="Walk T."/>
            <person name="White J."/>
            <person name="Yandava C."/>
            <person name="Sibley C.D."/>
            <person name="Field T.R."/>
            <person name="Grinwis M."/>
            <person name="Eshaghurshan C.S."/>
            <person name="Surette M.G."/>
            <person name="Haas B."/>
            <person name="Nusbaum C."/>
            <person name="Birren B."/>
        </authorList>
    </citation>
    <scope>NUCLEOTIDE SEQUENCE [LARGE SCALE GENOMIC DNA]</scope>
    <source>
        <strain evidence="7 8">C735</strain>
    </source>
</reference>
<dbReference type="InterPro" id="IPR000933">
    <property type="entry name" value="Glyco_hydro_29"/>
</dbReference>
<keyword evidence="8" id="KW-1185">Reference proteome</keyword>
<evidence type="ECO:0000256" key="2">
    <source>
        <dbReference type="ARBA" id="ARBA00012662"/>
    </source>
</evidence>
<dbReference type="GO" id="GO:0005764">
    <property type="term" value="C:lysosome"/>
    <property type="evidence" value="ECO:0007669"/>
    <property type="project" value="TreeGrafter"/>
</dbReference>
<evidence type="ECO:0000313" key="7">
    <source>
        <dbReference type="EMBL" id="EFI47298.1"/>
    </source>
</evidence>
<evidence type="ECO:0000256" key="5">
    <source>
        <dbReference type="ARBA" id="ARBA00023295"/>
    </source>
</evidence>
<keyword evidence="5" id="KW-0326">Glycosidase</keyword>
<evidence type="ECO:0000256" key="3">
    <source>
        <dbReference type="ARBA" id="ARBA00022729"/>
    </source>
</evidence>
<protein>
    <recommendedName>
        <fullName evidence="2">alpha-L-fucosidase</fullName>
        <ecNumber evidence="2">3.2.1.51</ecNumber>
    </recommendedName>
</protein>
<dbReference type="GO" id="GO:0016139">
    <property type="term" value="P:glycoside catabolic process"/>
    <property type="evidence" value="ECO:0007669"/>
    <property type="project" value="TreeGrafter"/>
</dbReference>
<dbReference type="EMBL" id="GL349620">
    <property type="protein sequence ID" value="EFI47298.1"/>
    <property type="molecule type" value="Genomic_DNA"/>
</dbReference>
<comment type="similarity">
    <text evidence="1">Belongs to the glycosyl hydrolase 29 family.</text>
</comment>